<sequence length="101" mass="11352">CGAPDVQEDRKSVRNISPHSGQESGFSTHVRSLMSGKIRMCLKNISRTQDRNVASPLEQKTGISPRPDESSDVCKDWLMCLKNISHTQKQGIWSSHPYEIL</sequence>
<reference evidence="2" key="1">
    <citation type="submission" date="2023-05" db="EMBL/GenBank/DDBJ databases">
        <authorList>
            <person name="Stuckert A."/>
        </authorList>
    </citation>
    <scope>NUCLEOTIDE SEQUENCE</scope>
</reference>
<proteinExistence type="predicted"/>
<feature type="region of interest" description="Disordered" evidence="1">
    <location>
        <begin position="1"/>
        <end position="29"/>
    </location>
</feature>
<dbReference type="Proteomes" id="UP001162483">
    <property type="component" value="Unassembled WGS sequence"/>
</dbReference>
<dbReference type="EMBL" id="CATNWA010021438">
    <property type="protein sequence ID" value="CAI9622698.1"/>
    <property type="molecule type" value="Genomic_DNA"/>
</dbReference>
<evidence type="ECO:0000313" key="2">
    <source>
        <dbReference type="EMBL" id="CAI9622698.1"/>
    </source>
</evidence>
<evidence type="ECO:0000256" key="1">
    <source>
        <dbReference type="SAM" id="MobiDB-lite"/>
    </source>
</evidence>
<name>A0ABN9HTE4_9NEOB</name>
<protein>
    <submittedName>
        <fullName evidence="2">Uncharacterized protein</fullName>
    </submittedName>
</protein>
<feature type="non-terminal residue" evidence="2">
    <location>
        <position position="1"/>
    </location>
</feature>
<comment type="caution">
    <text evidence="2">The sequence shown here is derived from an EMBL/GenBank/DDBJ whole genome shotgun (WGS) entry which is preliminary data.</text>
</comment>
<organism evidence="2 3">
    <name type="scientific">Staurois parvus</name>
    <dbReference type="NCBI Taxonomy" id="386267"/>
    <lineage>
        <taxon>Eukaryota</taxon>
        <taxon>Metazoa</taxon>
        <taxon>Chordata</taxon>
        <taxon>Craniata</taxon>
        <taxon>Vertebrata</taxon>
        <taxon>Euteleostomi</taxon>
        <taxon>Amphibia</taxon>
        <taxon>Batrachia</taxon>
        <taxon>Anura</taxon>
        <taxon>Neobatrachia</taxon>
        <taxon>Ranoidea</taxon>
        <taxon>Ranidae</taxon>
        <taxon>Staurois</taxon>
    </lineage>
</organism>
<feature type="compositionally biased region" description="Polar residues" evidence="1">
    <location>
        <begin position="14"/>
        <end position="29"/>
    </location>
</feature>
<keyword evidence="3" id="KW-1185">Reference proteome</keyword>
<feature type="region of interest" description="Disordered" evidence="1">
    <location>
        <begin position="49"/>
        <end position="69"/>
    </location>
</feature>
<accession>A0ABN9HTE4</accession>
<gene>
    <name evidence="2" type="ORF">SPARVUS_LOCUS16325684</name>
</gene>
<evidence type="ECO:0000313" key="3">
    <source>
        <dbReference type="Proteomes" id="UP001162483"/>
    </source>
</evidence>